<dbReference type="Pfam" id="PF13620">
    <property type="entry name" value="CarboxypepD_reg"/>
    <property type="match status" value="1"/>
</dbReference>
<dbReference type="Proteomes" id="UP000198940">
    <property type="component" value="Unassembled WGS sequence"/>
</dbReference>
<evidence type="ECO:0000313" key="2">
    <source>
        <dbReference type="EMBL" id="SHK43807.1"/>
    </source>
</evidence>
<dbReference type="EMBL" id="FOKU01000002">
    <property type="protein sequence ID" value="SFB80654.1"/>
    <property type="molecule type" value="Genomic_DNA"/>
</dbReference>
<evidence type="ECO:0000313" key="4">
    <source>
        <dbReference type="Proteomes" id="UP000198940"/>
    </source>
</evidence>
<dbReference type="AlphaFoldDB" id="A0A1M6SGV5"/>
<dbReference type="Gene3D" id="2.60.40.1120">
    <property type="entry name" value="Carboxypeptidase-like, regulatory domain"/>
    <property type="match status" value="1"/>
</dbReference>
<comment type="caution">
    <text evidence="2">The sequence shown here is derived from an EMBL/GenBank/DDBJ whole genome shotgun (WGS) entry which is preliminary data.</text>
</comment>
<evidence type="ECO:0000313" key="1">
    <source>
        <dbReference type="EMBL" id="SFB80654.1"/>
    </source>
</evidence>
<dbReference type="OrthoDB" id="603275at2"/>
<reference evidence="2 3" key="1">
    <citation type="submission" date="2016-11" db="EMBL/GenBank/DDBJ databases">
        <authorList>
            <person name="Varghese N."/>
            <person name="Submissions S."/>
        </authorList>
    </citation>
    <scope>NUCLEOTIDE SEQUENCE [LARGE SCALE GENOMIC DNA]</scope>
    <source>
        <strain evidence="2 3">CGMCC 1.12174</strain>
        <strain evidence="1 4">DSM 26351</strain>
    </source>
</reference>
<keyword evidence="4" id="KW-1185">Reference proteome</keyword>
<dbReference type="InterPro" id="IPR008969">
    <property type="entry name" value="CarboxyPept-like_regulatory"/>
</dbReference>
<dbReference type="EMBL" id="FRAT01000002">
    <property type="protein sequence ID" value="SHK43807.1"/>
    <property type="molecule type" value="Genomic_DNA"/>
</dbReference>
<dbReference type="Proteomes" id="UP000184031">
    <property type="component" value="Unassembled WGS sequence"/>
</dbReference>
<gene>
    <name evidence="1" type="ORF">SAMN04487891_102442</name>
    <name evidence="2" type="ORF">SAMN05216293_1122</name>
</gene>
<dbReference type="STRING" id="1055723.SAMN05216293_1122"/>
<proteinExistence type="predicted"/>
<evidence type="ECO:0000313" key="3">
    <source>
        <dbReference type="Proteomes" id="UP000184031"/>
    </source>
</evidence>
<sequence length="880" mass="100549">MQIARSPVWWLMLLFLLWGTSSFSQSEKSIEGRLSDESGEAVISASVLLKNPSGNIVTYAISDEDGNFVLTTGATGTLTLEVSHISYDLYSETIQLTETIPSYPFKIILQPKSNELKEVIIQGRRAAVQQQGDTLSYNLGAFTTGNEQKLKDIISKLPGLEIDENGRIKSEGKVVGNLLVDGKPFFGDNHKIATDNLNAEMIKGIDLLKNYETFDALKNIEGSNETALNIQIKEEYQGRPTGNVEAYGAYDERYRLHTNLFSFAKTHNLSFIGDINNTGQQPLSLLDFLQMDKSKDIKNKEDEISSIGSGSSLPGFLIDNDNRTEQRSRFGALNAVFAPVENMAIEAFSILDVEGIKSKQFSERQYFSQNGTIQSEELIQDDNDLLINQTNINAEYKPNANSLLHYTLDFKPKRNEFYTDIDGEVASEAQTTMQRINGRGYTLGQNLGYTVRLSNNKLLAVNAFSNSMEDRTQLDLLSNRSLFDMGNSVSQLIKSKTEEYGLYSRYTHRAKNHILKFNVGYVWGESRFYDTALPDEAVSLNNQNYLYTGISMEKKEGFFQYKALINLRNYNLSFNDAKDNPWLFLPALETKMEFSKTHYASLKYSRQAGLPNAQQLNPFSYVMDYRNFRLESDVDYTTPMLNDRFEFQYFYLNLYSGTQLLFNSFLNRTENSIGVNNEVTGIYNYSNGLITPYKSSWVNRLRFQTRINPLKTIFKLDLDYNNTVFNNYISTVKNKATNKQFRIEPFLSSYFKDAWLNYETGIDFVQNNTLFALTGTENKGTKTSPFINLKGVFSEHWSYYIKNAWAFYKTSMSRRDFYQLDLEVRYHQNKSKFSYWISGENILNMTSAQIVEAVALQNSLSRNTIYRMPGYIGVGVSYDF</sequence>
<dbReference type="SUPFAM" id="SSF56935">
    <property type="entry name" value="Porins"/>
    <property type="match status" value="1"/>
</dbReference>
<name>A0A1M6SGV5_9FLAO</name>
<organism evidence="2 3">
    <name type="scientific">Flagellimonas taeanensis</name>
    <dbReference type="NCBI Taxonomy" id="1005926"/>
    <lineage>
        <taxon>Bacteria</taxon>
        <taxon>Pseudomonadati</taxon>
        <taxon>Bacteroidota</taxon>
        <taxon>Flavobacteriia</taxon>
        <taxon>Flavobacteriales</taxon>
        <taxon>Flavobacteriaceae</taxon>
        <taxon>Flagellimonas</taxon>
    </lineage>
</organism>
<dbReference type="SUPFAM" id="SSF49464">
    <property type="entry name" value="Carboxypeptidase regulatory domain-like"/>
    <property type="match status" value="1"/>
</dbReference>
<protein>
    <submittedName>
        <fullName evidence="2">CarboxypepD_reg-like domain-containing protein</fullName>
    </submittedName>
</protein>
<accession>A0A1M6SGV5</accession>